<proteinExistence type="inferred from homology"/>
<comment type="caution">
    <text evidence="5">The sequence shown here is derived from an EMBL/GenBank/DDBJ whole genome shotgun (WGS) entry which is preliminary data.</text>
</comment>
<evidence type="ECO:0000256" key="2">
    <source>
        <dbReference type="ARBA" id="ARBA00022603"/>
    </source>
</evidence>
<dbReference type="PANTHER" id="PTHR44942">
    <property type="entry name" value="METHYLTRANSF_11 DOMAIN-CONTAINING PROTEIN"/>
    <property type="match status" value="1"/>
</dbReference>
<sequence>MAEDMATSFGAQAGDYEAGRPEYPFEAVAWMLERMPADSRRVADVGAGTGKLTRVLTQAPDAEVVAVDPDPEMLAALRGAVPGVPTFVGSAERLPLPDASVDAVVLGQAWHWVDPVAGSTEIGRAVRSGGVLGLIWNIRDDRVEWVRRLTEVMHGSHAEIMLAEGDPVVTAPFGPLDQERWEWVRPVTRDVLHRMAASRSYIITAPDEEKARIRRELDALFDELDLHGDATIDLPYVTRAYRAVRD</sequence>
<dbReference type="InterPro" id="IPR029063">
    <property type="entry name" value="SAM-dependent_MTases_sf"/>
</dbReference>
<evidence type="ECO:0000313" key="6">
    <source>
        <dbReference type="Proteomes" id="UP000436027"/>
    </source>
</evidence>
<dbReference type="AlphaFoldDB" id="A0AAD3ZZS1"/>
<dbReference type="PANTHER" id="PTHR44942:SF4">
    <property type="entry name" value="METHYLTRANSFERASE TYPE 11 DOMAIN-CONTAINING PROTEIN"/>
    <property type="match status" value="1"/>
</dbReference>
<keyword evidence="3" id="KW-0808">Transferase</keyword>
<evidence type="ECO:0000256" key="1">
    <source>
        <dbReference type="ARBA" id="ARBA00008361"/>
    </source>
</evidence>
<dbReference type="SUPFAM" id="SSF53335">
    <property type="entry name" value="S-adenosyl-L-methionine-dependent methyltransferases"/>
    <property type="match status" value="1"/>
</dbReference>
<dbReference type="RefSeq" id="WP_151486083.1">
    <property type="nucleotide sequence ID" value="NZ_BAAAIN010000002.1"/>
</dbReference>
<dbReference type="Pfam" id="PF08241">
    <property type="entry name" value="Methyltransf_11"/>
    <property type="match status" value="1"/>
</dbReference>
<reference evidence="5 6" key="1">
    <citation type="submission" date="2019-09" db="EMBL/GenBank/DDBJ databases">
        <title>Whole genome sequencing of Microbacterium maritypicum.</title>
        <authorList>
            <person name="Lenchi N."/>
        </authorList>
    </citation>
    <scope>NUCLEOTIDE SEQUENCE [LARGE SCALE GENOMIC DNA]</scope>
    <source>
        <strain evidence="5 6">DSM 12512</strain>
    </source>
</reference>
<feature type="domain" description="Methyltransferase type 11" evidence="4">
    <location>
        <begin position="44"/>
        <end position="132"/>
    </location>
</feature>
<evidence type="ECO:0000259" key="4">
    <source>
        <dbReference type="Pfam" id="PF08241"/>
    </source>
</evidence>
<dbReference type="GO" id="GO:0008757">
    <property type="term" value="F:S-adenosylmethionine-dependent methyltransferase activity"/>
    <property type="evidence" value="ECO:0007669"/>
    <property type="project" value="InterPro"/>
</dbReference>
<gene>
    <name evidence="5" type="ORF">F6W70_05265</name>
</gene>
<dbReference type="InterPro" id="IPR013216">
    <property type="entry name" value="Methyltransf_11"/>
</dbReference>
<dbReference type="GO" id="GO:0032259">
    <property type="term" value="P:methylation"/>
    <property type="evidence" value="ECO:0007669"/>
    <property type="project" value="UniProtKB-KW"/>
</dbReference>
<dbReference type="Proteomes" id="UP000436027">
    <property type="component" value="Unassembled WGS sequence"/>
</dbReference>
<organism evidence="5 6">
    <name type="scientific">Microbacterium maritypicum</name>
    <name type="common">Microbacterium liquefaciens</name>
    <dbReference type="NCBI Taxonomy" id="33918"/>
    <lineage>
        <taxon>Bacteria</taxon>
        <taxon>Bacillati</taxon>
        <taxon>Actinomycetota</taxon>
        <taxon>Actinomycetes</taxon>
        <taxon>Micrococcales</taxon>
        <taxon>Microbacteriaceae</taxon>
        <taxon>Microbacterium</taxon>
    </lineage>
</organism>
<accession>A0AAD3ZZS1</accession>
<comment type="similarity">
    <text evidence="1">Belongs to the methyltransferase superfamily.</text>
</comment>
<evidence type="ECO:0000313" key="5">
    <source>
        <dbReference type="EMBL" id="KAB1886838.1"/>
    </source>
</evidence>
<dbReference type="InterPro" id="IPR051052">
    <property type="entry name" value="Diverse_substrate_MTase"/>
</dbReference>
<evidence type="ECO:0000256" key="3">
    <source>
        <dbReference type="ARBA" id="ARBA00022679"/>
    </source>
</evidence>
<dbReference type="CDD" id="cd02440">
    <property type="entry name" value="AdoMet_MTases"/>
    <property type="match status" value="1"/>
</dbReference>
<protein>
    <submittedName>
        <fullName evidence="5">Class I SAM-dependent methyltransferase</fullName>
    </submittedName>
</protein>
<dbReference type="EMBL" id="WAAQ01000001">
    <property type="protein sequence ID" value="KAB1886838.1"/>
    <property type="molecule type" value="Genomic_DNA"/>
</dbReference>
<keyword evidence="2 5" id="KW-0489">Methyltransferase</keyword>
<name>A0AAD3ZZS1_MICMQ</name>
<dbReference type="Gene3D" id="3.40.50.150">
    <property type="entry name" value="Vaccinia Virus protein VP39"/>
    <property type="match status" value="1"/>
</dbReference>